<comment type="caution">
    <text evidence="1">The sequence shown here is derived from an EMBL/GenBank/DDBJ whole genome shotgun (WGS) entry which is preliminary data.</text>
</comment>
<accession>A0A5J9WEF4</accession>
<gene>
    <name evidence="1" type="ORF">EJB05_05948</name>
</gene>
<reference evidence="1 2" key="1">
    <citation type="journal article" date="2019" name="Sci. Rep.">
        <title>A high-quality genome of Eragrostis curvula grass provides insights into Poaceae evolution and supports new strategies to enhance forage quality.</title>
        <authorList>
            <person name="Carballo J."/>
            <person name="Santos B.A.C.M."/>
            <person name="Zappacosta D."/>
            <person name="Garbus I."/>
            <person name="Selva J.P."/>
            <person name="Gallo C.A."/>
            <person name="Diaz A."/>
            <person name="Albertini E."/>
            <person name="Caccamo M."/>
            <person name="Echenique V."/>
        </authorList>
    </citation>
    <scope>NUCLEOTIDE SEQUENCE [LARGE SCALE GENOMIC DNA]</scope>
    <source>
        <strain evidence="2">cv. Victoria</strain>
        <tissue evidence="1">Leaf</tissue>
    </source>
</reference>
<evidence type="ECO:0000313" key="1">
    <source>
        <dbReference type="EMBL" id="TVU46413.1"/>
    </source>
</evidence>
<dbReference type="AlphaFoldDB" id="A0A5J9WEF4"/>
<sequence length="90" mass="9634">MASTSLPSSRSFVRHAHTLASRVALLNLHNRERPRRRGSVWSSIPCHMAAMAASAAPLLATAVLTDMVSGLYFIGYRAAPPSSPSSLMRG</sequence>
<proteinExistence type="predicted"/>
<dbReference type="Gramene" id="TVU46413">
    <property type="protein sequence ID" value="TVU46413"/>
    <property type="gene ID" value="EJB05_05948"/>
</dbReference>
<evidence type="ECO:0000313" key="2">
    <source>
        <dbReference type="Proteomes" id="UP000324897"/>
    </source>
</evidence>
<name>A0A5J9WEF4_9POAL</name>
<keyword evidence="2" id="KW-1185">Reference proteome</keyword>
<organism evidence="1 2">
    <name type="scientific">Eragrostis curvula</name>
    <name type="common">weeping love grass</name>
    <dbReference type="NCBI Taxonomy" id="38414"/>
    <lineage>
        <taxon>Eukaryota</taxon>
        <taxon>Viridiplantae</taxon>
        <taxon>Streptophyta</taxon>
        <taxon>Embryophyta</taxon>
        <taxon>Tracheophyta</taxon>
        <taxon>Spermatophyta</taxon>
        <taxon>Magnoliopsida</taxon>
        <taxon>Liliopsida</taxon>
        <taxon>Poales</taxon>
        <taxon>Poaceae</taxon>
        <taxon>PACMAD clade</taxon>
        <taxon>Chloridoideae</taxon>
        <taxon>Eragrostideae</taxon>
        <taxon>Eragrostidinae</taxon>
        <taxon>Eragrostis</taxon>
    </lineage>
</organism>
<dbReference type="EMBL" id="RWGY01000004">
    <property type="protein sequence ID" value="TVU46413.1"/>
    <property type="molecule type" value="Genomic_DNA"/>
</dbReference>
<dbReference type="Proteomes" id="UP000324897">
    <property type="component" value="Chromosome 5"/>
</dbReference>
<protein>
    <submittedName>
        <fullName evidence="1">Uncharacterized protein</fullName>
    </submittedName>
</protein>